<dbReference type="AlphaFoldDB" id="A0A151IML2"/>
<sequence>MHDKTDYNIVELLKDETIENFDSERDAIRENSRLQIVRVQDENQRSFNKHRREASRYQTGDLVAVKRTQLGAGLKLKPKYLGPYQIVKVKSNDTYDVEREGTQEGPRTTTTCAEYIKPCGGIQNYHPRQMIRRRAECGKLSPVLNSPRVNAASFTERTLPKKDRRRRKVARRRKGREGRGRRETRD</sequence>
<keyword evidence="3" id="KW-1185">Reference proteome</keyword>
<feature type="compositionally biased region" description="Basic and acidic residues" evidence="1">
    <location>
        <begin position="177"/>
        <end position="186"/>
    </location>
</feature>
<evidence type="ECO:0000313" key="2">
    <source>
        <dbReference type="EMBL" id="KYN06188.1"/>
    </source>
</evidence>
<evidence type="ECO:0000313" key="3">
    <source>
        <dbReference type="Proteomes" id="UP000078542"/>
    </source>
</evidence>
<organism evidence="2 3">
    <name type="scientific">Cyphomyrmex costatus</name>
    <dbReference type="NCBI Taxonomy" id="456900"/>
    <lineage>
        <taxon>Eukaryota</taxon>
        <taxon>Metazoa</taxon>
        <taxon>Ecdysozoa</taxon>
        <taxon>Arthropoda</taxon>
        <taxon>Hexapoda</taxon>
        <taxon>Insecta</taxon>
        <taxon>Pterygota</taxon>
        <taxon>Neoptera</taxon>
        <taxon>Endopterygota</taxon>
        <taxon>Hymenoptera</taxon>
        <taxon>Apocrita</taxon>
        <taxon>Aculeata</taxon>
        <taxon>Formicoidea</taxon>
        <taxon>Formicidae</taxon>
        <taxon>Myrmicinae</taxon>
        <taxon>Cyphomyrmex</taxon>
    </lineage>
</organism>
<accession>A0A151IML2</accession>
<name>A0A151IML2_9HYME</name>
<feature type="compositionally biased region" description="Polar residues" evidence="1">
    <location>
        <begin position="143"/>
        <end position="156"/>
    </location>
</feature>
<dbReference type="Proteomes" id="UP000078542">
    <property type="component" value="Unassembled WGS sequence"/>
</dbReference>
<feature type="compositionally biased region" description="Basic residues" evidence="1">
    <location>
        <begin position="162"/>
        <end position="176"/>
    </location>
</feature>
<feature type="region of interest" description="Disordered" evidence="1">
    <location>
        <begin position="143"/>
        <end position="186"/>
    </location>
</feature>
<evidence type="ECO:0000256" key="1">
    <source>
        <dbReference type="SAM" id="MobiDB-lite"/>
    </source>
</evidence>
<dbReference type="STRING" id="456900.A0A151IML2"/>
<reference evidence="2 3" key="1">
    <citation type="submission" date="2016-03" db="EMBL/GenBank/DDBJ databases">
        <title>Cyphomyrmex costatus WGS genome.</title>
        <authorList>
            <person name="Nygaard S."/>
            <person name="Hu H."/>
            <person name="Boomsma J."/>
            <person name="Zhang G."/>
        </authorList>
    </citation>
    <scope>NUCLEOTIDE SEQUENCE [LARGE SCALE GENOMIC DNA]</scope>
    <source>
        <strain evidence="2">MS0001</strain>
        <tissue evidence="2">Whole body</tissue>
    </source>
</reference>
<proteinExistence type="predicted"/>
<gene>
    <name evidence="2" type="ORF">ALC62_02873</name>
</gene>
<protein>
    <submittedName>
        <fullName evidence="2">Uncharacterized protein</fullName>
    </submittedName>
</protein>
<dbReference type="EMBL" id="KQ977037">
    <property type="protein sequence ID" value="KYN06188.1"/>
    <property type="molecule type" value="Genomic_DNA"/>
</dbReference>